<evidence type="ECO:0000313" key="3">
    <source>
        <dbReference type="Proteomes" id="UP000800097"/>
    </source>
</evidence>
<dbReference type="AlphaFoldDB" id="A0A6A6JRX8"/>
<gene>
    <name evidence="2" type="ORF">EI97DRAFT_256045</name>
</gene>
<reference evidence="2" key="1">
    <citation type="journal article" date="2020" name="Stud. Mycol.">
        <title>101 Dothideomycetes genomes: a test case for predicting lifestyles and emergence of pathogens.</title>
        <authorList>
            <person name="Haridas S."/>
            <person name="Albert R."/>
            <person name="Binder M."/>
            <person name="Bloem J."/>
            <person name="Labutti K."/>
            <person name="Salamov A."/>
            <person name="Andreopoulos B."/>
            <person name="Baker S."/>
            <person name="Barry K."/>
            <person name="Bills G."/>
            <person name="Bluhm B."/>
            <person name="Cannon C."/>
            <person name="Castanera R."/>
            <person name="Culley D."/>
            <person name="Daum C."/>
            <person name="Ezra D."/>
            <person name="Gonzalez J."/>
            <person name="Henrissat B."/>
            <person name="Kuo A."/>
            <person name="Liang C."/>
            <person name="Lipzen A."/>
            <person name="Lutzoni F."/>
            <person name="Magnuson J."/>
            <person name="Mondo S."/>
            <person name="Nolan M."/>
            <person name="Ohm R."/>
            <person name="Pangilinan J."/>
            <person name="Park H.-J."/>
            <person name="Ramirez L."/>
            <person name="Alfaro M."/>
            <person name="Sun H."/>
            <person name="Tritt A."/>
            <person name="Yoshinaga Y."/>
            <person name="Zwiers L.-H."/>
            <person name="Turgeon B."/>
            <person name="Goodwin S."/>
            <person name="Spatafora J."/>
            <person name="Crous P."/>
            <person name="Grigoriev I."/>
        </authorList>
    </citation>
    <scope>NUCLEOTIDE SEQUENCE</scope>
    <source>
        <strain evidence="2">CBS 379.55</strain>
    </source>
</reference>
<sequence length="150" mass="16577">MEKSADQVLESQSASRTLHIHPSSANRVSGYRISNFTRSCRQMQSQDATSTPRADSTCTFGYVSSLGHRSNDDAWRNPSAMSASSLLDSYCADDGQQHAADAHPWADCSGELHLESWVRGRTTCSSVWTGSRGRLHANLRYCFRALEEST</sequence>
<evidence type="ECO:0000313" key="2">
    <source>
        <dbReference type="EMBL" id="KAF2278486.1"/>
    </source>
</evidence>
<proteinExistence type="predicted"/>
<feature type="region of interest" description="Disordered" evidence="1">
    <location>
        <begin position="1"/>
        <end position="22"/>
    </location>
</feature>
<dbReference type="RefSeq" id="XP_033656025.1">
    <property type="nucleotide sequence ID" value="XM_033794180.1"/>
</dbReference>
<dbReference type="EMBL" id="ML986488">
    <property type="protein sequence ID" value="KAF2278486.1"/>
    <property type="molecule type" value="Genomic_DNA"/>
</dbReference>
<accession>A0A6A6JRX8</accession>
<dbReference type="Proteomes" id="UP000800097">
    <property type="component" value="Unassembled WGS sequence"/>
</dbReference>
<evidence type="ECO:0000256" key="1">
    <source>
        <dbReference type="SAM" id="MobiDB-lite"/>
    </source>
</evidence>
<name>A0A6A6JRX8_WESOR</name>
<dbReference type="GeneID" id="54547355"/>
<keyword evidence="3" id="KW-1185">Reference proteome</keyword>
<organism evidence="2 3">
    <name type="scientific">Westerdykella ornata</name>
    <dbReference type="NCBI Taxonomy" id="318751"/>
    <lineage>
        <taxon>Eukaryota</taxon>
        <taxon>Fungi</taxon>
        <taxon>Dikarya</taxon>
        <taxon>Ascomycota</taxon>
        <taxon>Pezizomycotina</taxon>
        <taxon>Dothideomycetes</taxon>
        <taxon>Pleosporomycetidae</taxon>
        <taxon>Pleosporales</taxon>
        <taxon>Sporormiaceae</taxon>
        <taxon>Westerdykella</taxon>
    </lineage>
</organism>
<protein>
    <submittedName>
        <fullName evidence="2">Uncharacterized protein</fullName>
    </submittedName>
</protein>